<dbReference type="EMBL" id="JAAOIV010000005">
    <property type="protein sequence ID" value="NHN55904.1"/>
    <property type="molecule type" value="Genomic_DNA"/>
</dbReference>
<evidence type="ECO:0000256" key="2">
    <source>
        <dbReference type="ARBA" id="ARBA00013855"/>
    </source>
</evidence>
<keyword evidence="5" id="KW-0732">Signal</keyword>
<evidence type="ECO:0000256" key="3">
    <source>
        <dbReference type="ARBA" id="ARBA00022960"/>
    </source>
</evidence>
<dbReference type="InterPro" id="IPR042175">
    <property type="entry name" value="Cell/Rod_MreC_2"/>
</dbReference>
<dbReference type="AlphaFoldDB" id="A0A967AZD5"/>
<name>A0A967AZD5_9MICO</name>
<organism evidence="7 8">
    <name type="scientific">Metallococcus carri</name>
    <dbReference type="NCBI Taxonomy" id="1656884"/>
    <lineage>
        <taxon>Bacteria</taxon>
        <taxon>Bacillati</taxon>
        <taxon>Actinomycetota</taxon>
        <taxon>Actinomycetes</taxon>
        <taxon>Micrococcales</taxon>
        <taxon>Dermacoccaceae</taxon>
        <taxon>Metallococcus</taxon>
    </lineage>
</organism>
<evidence type="ECO:0000313" key="8">
    <source>
        <dbReference type="Proteomes" id="UP000744769"/>
    </source>
</evidence>
<dbReference type="RefSeq" id="WP_166196131.1">
    <property type="nucleotide sequence ID" value="NZ_JAAOIV010000005.1"/>
</dbReference>
<feature type="signal peptide" evidence="5">
    <location>
        <begin position="1"/>
        <end position="28"/>
    </location>
</feature>
<evidence type="ECO:0000256" key="4">
    <source>
        <dbReference type="ARBA" id="ARBA00032089"/>
    </source>
</evidence>
<dbReference type="PANTHER" id="PTHR34138:SF1">
    <property type="entry name" value="CELL SHAPE-DETERMINING PROTEIN MREC"/>
    <property type="match status" value="1"/>
</dbReference>
<protein>
    <recommendedName>
        <fullName evidence="2">Cell shape-determining protein MreC</fullName>
    </recommendedName>
    <alternativeName>
        <fullName evidence="4">Cell shape protein MreC</fullName>
    </alternativeName>
</protein>
<keyword evidence="3" id="KW-0133">Cell shape</keyword>
<comment type="similarity">
    <text evidence="1">Belongs to the MreC family.</text>
</comment>
<evidence type="ECO:0000313" key="7">
    <source>
        <dbReference type="EMBL" id="NHN55904.1"/>
    </source>
</evidence>
<evidence type="ECO:0000256" key="5">
    <source>
        <dbReference type="SAM" id="SignalP"/>
    </source>
</evidence>
<accession>A0A967AZD5</accession>
<feature type="chain" id="PRO_5036821934" description="Cell shape-determining protein MreC" evidence="5">
    <location>
        <begin position="29"/>
        <end position="276"/>
    </location>
</feature>
<sequence>MAFRASVRRRVLVGALAVSCGAIVIDQAAPSLTAPVRSAAADVAGPVQNWVTGRDGTITRLTRERDAARRQVSADAADRATLQRLTALMGSAPAQGRLFVPAQIVGYVTGTTPSSLRRLTLDVGSADGVSNNLTVIAAGGLVGRVISTSRWNCEVQLLSDPTAVVGARVSGSGTVGSVSSVAPVGLPTRAPGLLTFTVAGLGPVAVGDKLVSLGSVDNRPYVPDVPIGTIVSVDPDRGQGSRTAVVRTDVSFDRLALVGVVLPADRTSPRPAVTGR</sequence>
<dbReference type="PANTHER" id="PTHR34138">
    <property type="entry name" value="CELL SHAPE-DETERMINING PROTEIN MREC"/>
    <property type="match status" value="1"/>
</dbReference>
<dbReference type="Pfam" id="PF04085">
    <property type="entry name" value="MreC"/>
    <property type="match status" value="1"/>
</dbReference>
<proteinExistence type="inferred from homology"/>
<dbReference type="GO" id="GO:0008360">
    <property type="term" value="P:regulation of cell shape"/>
    <property type="evidence" value="ECO:0007669"/>
    <property type="project" value="UniProtKB-KW"/>
</dbReference>
<dbReference type="Gene3D" id="2.40.10.350">
    <property type="entry name" value="Rod shape-determining protein MreC, domain 2"/>
    <property type="match status" value="1"/>
</dbReference>
<dbReference type="Gene3D" id="2.40.10.340">
    <property type="entry name" value="Rod shape-determining protein MreC, domain 1"/>
    <property type="match status" value="1"/>
</dbReference>
<gene>
    <name evidence="7" type="ORF">G9U51_08970</name>
</gene>
<evidence type="ECO:0000256" key="1">
    <source>
        <dbReference type="ARBA" id="ARBA00009369"/>
    </source>
</evidence>
<dbReference type="InterPro" id="IPR042177">
    <property type="entry name" value="Cell/Rod_1"/>
</dbReference>
<keyword evidence="8" id="KW-1185">Reference proteome</keyword>
<dbReference type="Proteomes" id="UP000744769">
    <property type="component" value="Unassembled WGS sequence"/>
</dbReference>
<reference evidence="7" key="1">
    <citation type="submission" date="2020-03" db="EMBL/GenBank/DDBJ databases">
        <title>Draft sequencing of Calidifontibacter sp. DB0510.</title>
        <authorList>
            <person name="Kim D.-U."/>
        </authorList>
    </citation>
    <scope>NUCLEOTIDE SEQUENCE</scope>
    <source>
        <strain evidence="7">DB0510</strain>
    </source>
</reference>
<comment type="caution">
    <text evidence="7">The sequence shown here is derived from an EMBL/GenBank/DDBJ whole genome shotgun (WGS) entry which is preliminary data.</text>
</comment>
<dbReference type="InterPro" id="IPR007221">
    <property type="entry name" value="MreC"/>
</dbReference>
<dbReference type="InterPro" id="IPR055342">
    <property type="entry name" value="MreC_beta-barrel_core"/>
</dbReference>
<evidence type="ECO:0000259" key="6">
    <source>
        <dbReference type="Pfam" id="PF04085"/>
    </source>
</evidence>
<dbReference type="GO" id="GO:0005886">
    <property type="term" value="C:plasma membrane"/>
    <property type="evidence" value="ECO:0007669"/>
    <property type="project" value="TreeGrafter"/>
</dbReference>
<feature type="domain" description="Rod shape-determining protein MreC beta-barrel core" evidence="6">
    <location>
        <begin position="116"/>
        <end position="261"/>
    </location>
</feature>